<organism evidence="1 2">
    <name type="scientific">Pseudoalteromonas luteoviolacea (strain 2ta16)</name>
    <dbReference type="NCBI Taxonomy" id="1353533"/>
    <lineage>
        <taxon>Bacteria</taxon>
        <taxon>Pseudomonadati</taxon>
        <taxon>Pseudomonadota</taxon>
        <taxon>Gammaproteobacteria</taxon>
        <taxon>Alteromonadales</taxon>
        <taxon>Pseudoalteromonadaceae</taxon>
        <taxon>Pseudoalteromonas</taxon>
    </lineage>
</organism>
<evidence type="ECO:0000313" key="1">
    <source>
        <dbReference type="EMBL" id="ESP90865.1"/>
    </source>
</evidence>
<accession>V4HJ88</accession>
<dbReference type="GeneID" id="29919033"/>
<dbReference type="RefSeq" id="WP_023401511.1">
    <property type="nucleotide sequence ID" value="NZ_AUSV01000133.1"/>
</dbReference>
<dbReference type="EMBL" id="AUSV01000133">
    <property type="protein sequence ID" value="ESP90865.1"/>
    <property type="molecule type" value="Genomic_DNA"/>
</dbReference>
<protein>
    <submittedName>
        <fullName evidence="1">Uncharacterized protein</fullName>
    </submittedName>
</protein>
<comment type="caution">
    <text evidence="1">The sequence shown here is derived from an EMBL/GenBank/DDBJ whole genome shotgun (WGS) entry which is preliminary data.</text>
</comment>
<reference evidence="1 2" key="1">
    <citation type="submission" date="2013-07" db="EMBL/GenBank/DDBJ databases">
        <title>Draft genome sequence of Pseudoalteromonas luteoviolacea 2ta16.</title>
        <authorList>
            <person name="Allen E.E."/>
            <person name="Azam F."/>
            <person name="Podell S."/>
        </authorList>
    </citation>
    <scope>NUCLEOTIDE SEQUENCE [LARGE SCALE GENOMIC DNA]</scope>
    <source>
        <strain evidence="1 2">2ta16</strain>
    </source>
</reference>
<name>V4HJ88_PSEL2</name>
<dbReference type="Proteomes" id="UP000017820">
    <property type="component" value="Unassembled WGS sequence"/>
</dbReference>
<proteinExistence type="predicted"/>
<dbReference type="AlphaFoldDB" id="V4HJ88"/>
<sequence length="139" mass="15119">MKTQILKLATHGQSFGYVTVNDDSSGVFYGNGHITNAAKFELTPCARDEQAFYYKLVGSSSSYMDFSLASKVVKITRSKSPEASNICAWKMLNGALCAIIPGTSVFKALSRSTFKHGSNVLFATSPCDQDFCKISIITH</sequence>
<gene>
    <name evidence="1" type="ORF">PL2TA16_01256</name>
</gene>
<dbReference type="PATRIC" id="fig|1353533.3.peg.4676"/>
<evidence type="ECO:0000313" key="2">
    <source>
        <dbReference type="Proteomes" id="UP000017820"/>
    </source>
</evidence>